<feature type="compositionally biased region" description="Polar residues" evidence="1">
    <location>
        <begin position="28"/>
        <end position="38"/>
    </location>
</feature>
<evidence type="ECO:0000313" key="4">
    <source>
        <dbReference type="WBParaSite" id="SRAE_1000175200.1"/>
    </source>
</evidence>
<dbReference type="AlphaFoldDB" id="A0A090L1A8"/>
<dbReference type="EMBL" id="LN609528">
    <property type="protein sequence ID" value="CEF63491.1"/>
    <property type="molecule type" value="Genomic_DNA"/>
</dbReference>
<evidence type="ECO:0000313" key="3">
    <source>
        <dbReference type="Proteomes" id="UP000035682"/>
    </source>
</evidence>
<feature type="compositionally biased region" description="Basic and acidic residues" evidence="1">
    <location>
        <begin position="135"/>
        <end position="160"/>
    </location>
</feature>
<dbReference type="OrthoDB" id="5875297at2759"/>
<organism evidence="2">
    <name type="scientific">Strongyloides ratti</name>
    <name type="common">Parasitic roundworm</name>
    <dbReference type="NCBI Taxonomy" id="34506"/>
    <lineage>
        <taxon>Eukaryota</taxon>
        <taxon>Metazoa</taxon>
        <taxon>Ecdysozoa</taxon>
        <taxon>Nematoda</taxon>
        <taxon>Chromadorea</taxon>
        <taxon>Rhabditida</taxon>
        <taxon>Tylenchina</taxon>
        <taxon>Panagrolaimomorpha</taxon>
        <taxon>Strongyloidoidea</taxon>
        <taxon>Strongyloididae</taxon>
        <taxon>Strongyloides</taxon>
    </lineage>
</organism>
<dbReference type="GO" id="GO:0106005">
    <property type="term" value="P:RNA 5'-cap (guanine-N7)-methylation"/>
    <property type="evidence" value="ECO:0007669"/>
    <property type="project" value="InterPro"/>
</dbReference>
<dbReference type="InterPro" id="IPR028271">
    <property type="entry name" value="RAMAC"/>
</dbReference>
<dbReference type="Pfam" id="PF15320">
    <property type="entry name" value="RAM"/>
    <property type="match status" value="1"/>
</dbReference>
<gene>
    <name evidence="2 4 5" type="ORF">SRAE_1000175200</name>
</gene>
<dbReference type="GO" id="GO:0003723">
    <property type="term" value="F:RNA binding"/>
    <property type="evidence" value="ECO:0007669"/>
    <property type="project" value="InterPro"/>
</dbReference>
<proteinExistence type="predicted"/>
<feature type="region of interest" description="Disordered" evidence="1">
    <location>
        <begin position="113"/>
        <end position="160"/>
    </location>
</feature>
<sequence>MSEEASFDSSDNSKVCSDVRCDEDTNEKSTLSPDNGKINQIKDNGNKKCAIEIVKTIPNNTTPESNPIIFQSKILEYERLFSNRYTDENAEYMHEFNKGITDPYISYNYGKKRFNRDNRSRQEYGNNRNYSNGRRNNDGRRYDNNERRYNRDQNYKYDRR</sequence>
<protein>
    <submittedName>
        <fullName evidence="2 4">RNMT-activating mini protein family-containing protein</fullName>
    </submittedName>
</protein>
<reference evidence="2 3" key="1">
    <citation type="submission" date="2014-09" db="EMBL/GenBank/DDBJ databases">
        <authorList>
            <person name="Martin A.A."/>
        </authorList>
    </citation>
    <scope>NUCLEOTIDE SEQUENCE</scope>
    <source>
        <strain evidence="3">ED321</strain>
        <strain evidence="2">ED321 Heterogonic</strain>
    </source>
</reference>
<reference evidence="4" key="2">
    <citation type="submission" date="2020-12" db="UniProtKB">
        <authorList>
            <consortium name="WormBaseParasite"/>
        </authorList>
    </citation>
    <scope>IDENTIFICATION</scope>
</reference>
<dbReference type="WBParaSite" id="SRAE_1000175200.1">
    <property type="protein sequence ID" value="SRAE_1000175200.1"/>
    <property type="gene ID" value="WBGene00258361"/>
</dbReference>
<evidence type="ECO:0000313" key="2">
    <source>
        <dbReference type="EMBL" id="CEF63491.1"/>
    </source>
</evidence>
<keyword evidence="3" id="KW-1185">Reference proteome</keyword>
<evidence type="ECO:0000256" key="1">
    <source>
        <dbReference type="SAM" id="MobiDB-lite"/>
    </source>
</evidence>
<dbReference type="GO" id="GO:0031533">
    <property type="term" value="C:mRNA capping enzyme complex"/>
    <property type="evidence" value="ECO:0007669"/>
    <property type="project" value="InterPro"/>
</dbReference>
<dbReference type="WormBase" id="SRAE_1000175200">
    <property type="protein sequence ID" value="SRP06381"/>
    <property type="gene ID" value="WBGene00258361"/>
</dbReference>
<dbReference type="RefSeq" id="XP_024502693.1">
    <property type="nucleotide sequence ID" value="XM_024648746.1"/>
</dbReference>
<feature type="compositionally biased region" description="Basic and acidic residues" evidence="1">
    <location>
        <begin position="17"/>
        <end position="27"/>
    </location>
</feature>
<dbReference type="CTD" id="36375856"/>
<feature type="region of interest" description="Disordered" evidence="1">
    <location>
        <begin position="1"/>
        <end position="38"/>
    </location>
</feature>
<accession>A0A090L1A8</accession>
<evidence type="ECO:0000313" key="5">
    <source>
        <dbReference type="WormBase" id="SRAE_1000175200"/>
    </source>
</evidence>
<feature type="compositionally biased region" description="Low complexity" evidence="1">
    <location>
        <begin position="124"/>
        <end position="134"/>
    </location>
</feature>
<dbReference type="Proteomes" id="UP000035682">
    <property type="component" value="Unplaced"/>
</dbReference>
<name>A0A090L1A8_STRRB</name>
<dbReference type="GeneID" id="36375856"/>